<dbReference type="EMBL" id="JAXCGZ010013748">
    <property type="protein sequence ID" value="KAK7072011.1"/>
    <property type="molecule type" value="Genomic_DNA"/>
</dbReference>
<accession>A0AAN8WX26</accession>
<evidence type="ECO:0000313" key="2">
    <source>
        <dbReference type="EMBL" id="KAK7072011.1"/>
    </source>
</evidence>
<sequence length="122" mass="13509">QVFVPATADSSVEFVKHPTKPRKNRIVQEKAANAKLIHGKNFPLAQPNTAKPVLLPETSHQSTSPVGPVESFRTSNIKNAKKTSISLSKSTVDAPYTNKLRKKKMDETNTEELKNGILCKRE</sequence>
<name>A0AAN8WX26_HALRR</name>
<reference evidence="2 3" key="1">
    <citation type="submission" date="2023-11" db="EMBL/GenBank/DDBJ databases">
        <title>Halocaridina rubra genome assembly.</title>
        <authorList>
            <person name="Smith C."/>
        </authorList>
    </citation>
    <scope>NUCLEOTIDE SEQUENCE [LARGE SCALE GENOMIC DNA]</scope>
    <source>
        <strain evidence="2">EP-1</strain>
        <tissue evidence="2">Whole</tissue>
    </source>
</reference>
<evidence type="ECO:0000313" key="3">
    <source>
        <dbReference type="Proteomes" id="UP001381693"/>
    </source>
</evidence>
<organism evidence="2 3">
    <name type="scientific">Halocaridina rubra</name>
    <name type="common">Hawaiian red shrimp</name>
    <dbReference type="NCBI Taxonomy" id="373956"/>
    <lineage>
        <taxon>Eukaryota</taxon>
        <taxon>Metazoa</taxon>
        <taxon>Ecdysozoa</taxon>
        <taxon>Arthropoda</taxon>
        <taxon>Crustacea</taxon>
        <taxon>Multicrustacea</taxon>
        <taxon>Malacostraca</taxon>
        <taxon>Eumalacostraca</taxon>
        <taxon>Eucarida</taxon>
        <taxon>Decapoda</taxon>
        <taxon>Pleocyemata</taxon>
        <taxon>Caridea</taxon>
        <taxon>Atyoidea</taxon>
        <taxon>Atyidae</taxon>
        <taxon>Halocaridina</taxon>
    </lineage>
</organism>
<gene>
    <name evidence="2" type="ORF">SK128_001688</name>
</gene>
<feature type="region of interest" description="Disordered" evidence="1">
    <location>
        <begin position="103"/>
        <end position="122"/>
    </location>
</feature>
<dbReference type="AlphaFoldDB" id="A0AAN8WX26"/>
<comment type="caution">
    <text evidence="2">The sequence shown here is derived from an EMBL/GenBank/DDBJ whole genome shotgun (WGS) entry which is preliminary data.</text>
</comment>
<proteinExistence type="predicted"/>
<dbReference type="Proteomes" id="UP001381693">
    <property type="component" value="Unassembled WGS sequence"/>
</dbReference>
<feature type="non-terminal residue" evidence="2">
    <location>
        <position position="1"/>
    </location>
</feature>
<protein>
    <submittedName>
        <fullName evidence="2">Uncharacterized protein</fullName>
    </submittedName>
</protein>
<keyword evidence="3" id="KW-1185">Reference proteome</keyword>
<feature type="region of interest" description="Disordered" evidence="1">
    <location>
        <begin position="55"/>
        <end position="77"/>
    </location>
</feature>
<evidence type="ECO:0000256" key="1">
    <source>
        <dbReference type="SAM" id="MobiDB-lite"/>
    </source>
</evidence>
<feature type="compositionally biased region" description="Basic and acidic residues" evidence="1">
    <location>
        <begin position="104"/>
        <end position="122"/>
    </location>
</feature>